<dbReference type="EMBL" id="WEGJ01000015">
    <property type="protein sequence ID" value="MQY13720.1"/>
    <property type="molecule type" value="Genomic_DNA"/>
</dbReference>
<evidence type="ECO:0000313" key="2">
    <source>
        <dbReference type="EMBL" id="MQY13720.1"/>
    </source>
</evidence>
<protein>
    <recommendedName>
        <fullName evidence="1">MoxR-vWA-beta-propeller ternary system domain-containing protein</fullName>
    </recommendedName>
</protein>
<dbReference type="AlphaFoldDB" id="A0A7K0CJQ3"/>
<dbReference type="Pfam" id="PF19921">
    <property type="entry name" value="bpX5"/>
    <property type="match status" value="1"/>
</dbReference>
<proteinExistence type="predicted"/>
<evidence type="ECO:0000259" key="1">
    <source>
        <dbReference type="Pfam" id="PF19921"/>
    </source>
</evidence>
<gene>
    <name evidence="2" type="ORF">SRB5_38710</name>
</gene>
<evidence type="ECO:0000313" key="3">
    <source>
        <dbReference type="Proteomes" id="UP000466345"/>
    </source>
</evidence>
<dbReference type="Proteomes" id="UP000466345">
    <property type="component" value="Unassembled WGS sequence"/>
</dbReference>
<reference evidence="2 3" key="1">
    <citation type="submission" date="2019-10" db="EMBL/GenBank/DDBJ databases">
        <title>Streptomyces smaragdinus sp. nov. and Streptomyces fabii sp. nov., isolated from the gut of fungus growing-termite Macrotermes natalensis.</title>
        <authorList>
            <person name="Schwitalla J."/>
            <person name="Benndorf R."/>
            <person name="Martin K."/>
            <person name="De Beer W."/>
            <person name="Kaster A.-K."/>
            <person name="Vollmers J."/>
            <person name="Poulsen M."/>
            <person name="Beemelmanns C."/>
        </authorList>
    </citation>
    <scope>NUCLEOTIDE SEQUENCE [LARGE SCALE GENOMIC DNA]</scope>
    <source>
        <strain evidence="2 3">RB5</strain>
    </source>
</reference>
<comment type="caution">
    <text evidence="2">The sequence shown here is derived from an EMBL/GenBank/DDBJ whole genome shotgun (WGS) entry which is preliminary data.</text>
</comment>
<dbReference type="OrthoDB" id="3691052at2"/>
<feature type="domain" description="MoxR-vWA-beta-propeller ternary system" evidence="1">
    <location>
        <begin position="5"/>
        <end position="106"/>
    </location>
</feature>
<name>A0A7K0CJQ3_9ACTN</name>
<keyword evidence="3" id="KW-1185">Reference proteome</keyword>
<accession>A0A7K0CJQ3</accession>
<sequence length="115" mass="12235">MTPVRFVPREPPLTPTAVAARGPAAEALRAAARTTLRVAQADGWLLLLSRDPRGADLPWADGVHWLAPDQGLYLPTHLTTDPPPALVARAAARRAPRGHTLLALLPGHLLAVTAR</sequence>
<dbReference type="RefSeq" id="WP_153453730.1">
    <property type="nucleotide sequence ID" value="NZ_WEGJ01000015.1"/>
</dbReference>
<organism evidence="2 3">
    <name type="scientific">Streptomyces smaragdinus</name>
    <dbReference type="NCBI Taxonomy" id="2585196"/>
    <lineage>
        <taxon>Bacteria</taxon>
        <taxon>Bacillati</taxon>
        <taxon>Actinomycetota</taxon>
        <taxon>Actinomycetes</taxon>
        <taxon>Kitasatosporales</taxon>
        <taxon>Streptomycetaceae</taxon>
        <taxon>Streptomyces</taxon>
    </lineage>
</organism>
<dbReference type="InterPro" id="IPR045548">
    <property type="entry name" value="bpX5"/>
</dbReference>